<sequence>MEIMEKYLGKFITEELDQLYDKSYDIPDLVTSIREAALLTGLTEDTIRYYEKVGLLPYAERKTNGHRQYSKDQILGIIFLTRLKSTGMTIEQMKHYRELSEQGADTLATRYAILEEHQRKIQQDISNLKETSEIIAYKLQHYRELSEHPDLEDTNCDTGA</sequence>
<evidence type="ECO:0000313" key="3">
    <source>
        <dbReference type="EMBL" id="MFK0523010.1"/>
    </source>
</evidence>
<dbReference type="InterPro" id="IPR047057">
    <property type="entry name" value="MerR_fam"/>
</dbReference>
<dbReference type="Pfam" id="PF13411">
    <property type="entry name" value="MerR_1"/>
    <property type="match status" value="1"/>
</dbReference>
<evidence type="ECO:0000256" key="1">
    <source>
        <dbReference type="ARBA" id="ARBA00023125"/>
    </source>
</evidence>
<gene>
    <name evidence="3" type="ORF">ACINKY_12455</name>
</gene>
<dbReference type="PANTHER" id="PTHR30204:SF98">
    <property type="entry name" value="HTH-TYPE TRANSCRIPTIONAL REGULATOR ADHR"/>
    <property type="match status" value="1"/>
</dbReference>
<dbReference type="PROSITE" id="PS50937">
    <property type="entry name" value="HTH_MERR_2"/>
    <property type="match status" value="1"/>
</dbReference>
<evidence type="ECO:0000259" key="2">
    <source>
        <dbReference type="PROSITE" id="PS50937"/>
    </source>
</evidence>
<keyword evidence="4" id="KW-1185">Reference proteome</keyword>
<dbReference type="SUPFAM" id="SSF46955">
    <property type="entry name" value="Putative DNA-binding domain"/>
    <property type="match status" value="1"/>
</dbReference>
<comment type="caution">
    <text evidence="3">The sequence shown here is derived from an EMBL/GenBank/DDBJ whole genome shotgun (WGS) entry which is preliminary data.</text>
</comment>
<dbReference type="InterPro" id="IPR009061">
    <property type="entry name" value="DNA-bd_dom_put_sf"/>
</dbReference>
<protein>
    <submittedName>
        <fullName evidence="3">MerR family transcriptional regulator</fullName>
    </submittedName>
</protein>
<reference evidence="3 4" key="1">
    <citation type="submission" date="2024-11" db="EMBL/GenBank/DDBJ databases">
        <title>Identification and Characterization of a Novel Fosfomycin Bacillithiol Transferase FosB8 in Paenibacillus illinoisensis.</title>
        <authorList>
            <person name="Lu W."/>
        </authorList>
    </citation>
    <scope>NUCLEOTIDE SEQUENCE [LARGE SCALE GENOMIC DNA]</scope>
    <source>
        <strain evidence="3 4">WP77</strain>
    </source>
</reference>
<dbReference type="Gene3D" id="1.10.1660.10">
    <property type="match status" value="1"/>
</dbReference>
<evidence type="ECO:0000313" key="4">
    <source>
        <dbReference type="Proteomes" id="UP001618531"/>
    </source>
</evidence>
<dbReference type="InterPro" id="IPR000551">
    <property type="entry name" value="MerR-type_HTH_dom"/>
</dbReference>
<dbReference type="PANTHER" id="PTHR30204">
    <property type="entry name" value="REDOX-CYCLING DRUG-SENSING TRANSCRIPTIONAL ACTIVATOR SOXR"/>
    <property type="match status" value="1"/>
</dbReference>
<keyword evidence="1" id="KW-0238">DNA-binding</keyword>
<accession>A0ABW8HTP1</accession>
<feature type="domain" description="HTH merR-type" evidence="2">
    <location>
        <begin position="32"/>
        <end position="99"/>
    </location>
</feature>
<dbReference type="EMBL" id="JBIYSL010000002">
    <property type="protein sequence ID" value="MFK0523010.1"/>
    <property type="molecule type" value="Genomic_DNA"/>
</dbReference>
<dbReference type="Proteomes" id="UP001618531">
    <property type="component" value="Unassembled WGS sequence"/>
</dbReference>
<organism evidence="3 4">
    <name type="scientific">Paenibacillus illinoisensis</name>
    <dbReference type="NCBI Taxonomy" id="59845"/>
    <lineage>
        <taxon>Bacteria</taxon>
        <taxon>Bacillati</taxon>
        <taxon>Bacillota</taxon>
        <taxon>Bacilli</taxon>
        <taxon>Bacillales</taxon>
        <taxon>Paenibacillaceae</taxon>
        <taxon>Paenibacillus</taxon>
    </lineage>
</organism>
<dbReference type="RefSeq" id="WP_402875279.1">
    <property type="nucleotide sequence ID" value="NZ_JBIYSL010000002.1"/>
</dbReference>
<proteinExistence type="predicted"/>
<dbReference type="SMART" id="SM00422">
    <property type="entry name" value="HTH_MERR"/>
    <property type="match status" value="1"/>
</dbReference>
<dbReference type="CDD" id="cd01109">
    <property type="entry name" value="HTH_YyaN"/>
    <property type="match status" value="1"/>
</dbReference>
<name>A0ABW8HTP1_9BACL</name>